<evidence type="ECO:0000313" key="2">
    <source>
        <dbReference type="Proteomes" id="UP000792457"/>
    </source>
</evidence>
<proteinExistence type="predicted"/>
<evidence type="ECO:0000313" key="1">
    <source>
        <dbReference type="EMBL" id="KAG8231487.1"/>
    </source>
</evidence>
<accession>A0A8K0P395</accession>
<dbReference type="EMBL" id="KZ308556">
    <property type="protein sequence ID" value="KAG8231487.1"/>
    <property type="molecule type" value="Genomic_DNA"/>
</dbReference>
<sequence length="214" mass="24589">MHVINVEAVDEITHLNEFISNRPKLIPHPHHLFSVSRGLKFRKSSSEFYYLKIPVDALVTESAAGGNLANEKDDGLDKFSARQPGSFTRMLRASHTSIASAEKTLLNTEVKRDHCNKTVDIYEDVTSPDVTPENYGRPLTCWYRFRSFRGTPRDWILRIRFKKFKIGRLVNATTCHGGYMQRDVELTQMSLETSQFDNGMSLVIRDRLAFICFQ</sequence>
<reference evidence="1" key="1">
    <citation type="submission" date="2013-04" db="EMBL/GenBank/DDBJ databases">
        <authorList>
            <person name="Qu J."/>
            <person name="Murali S.C."/>
            <person name="Bandaranaike D."/>
            <person name="Bellair M."/>
            <person name="Blankenburg K."/>
            <person name="Chao H."/>
            <person name="Dinh H."/>
            <person name="Doddapaneni H."/>
            <person name="Downs B."/>
            <person name="Dugan-Rocha S."/>
            <person name="Elkadiri S."/>
            <person name="Gnanaolivu R.D."/>
            <person name="Hernandez B."/>
            <person name="Javaid M."/>
            <person name="Jayaseelan J.C."/>
            <person name="Lee S."/>
            <person name="Li M."/>
            <person name="Ming W."/>
            <person name="Munidasa M."/>
            <person name="Muniz J."/>
            <person name="Nguyen L."/>
            <person name="Ongeri F."/>
            <person name="Osuji N."/>
            <person name="Pu L.-L."/>
            <person name="Puazo M."/>
            <person name="Qu C."/>
            <person name="Quiroz J."/>
            <person name="Raj R."/>
            <person name="Weissenberger G."/>
            <person name="Xin Y."/>
            <person name="Zou X."/>
            <person name="Han Y."/>
            <person name="Richards S."/>
            <person name="Worley K."/>
            <person name="Muzny D."/>
            <person name="Gibbs R."/>
        </authorList>
    </citation>
    <scope>NUCLEOTIDE SEQUENCE</scope>
    <source>
        <strain evidence="1">Sampled in the wild</strain>
    </source>
</reference>
<protein>
    <recommendedName>
        <fullName evidence="3">CUB domain-containing protein</fullName>
    </recommendedName>
</protein>
<comment type="caution">
    <text evidence="1">The sequence shown here is derived from an EMBL/GenBank/DDBJ whole genome shotgun (WGS) entry which is preliminary data.</text>
</comment>
<dbReference type="AlphaFoldDB" id="A0A8K0P395"/>
<evidence type="ECO:0008006" key="3">
    <source>
        <dbReference type="Google" id="ProtNLM"/>
    </source>
</evidence>
<reference evidence="1" key="2">
    <citation type="submission" date="2017-10" db="EMBL/GenBank/DDBJ databases">
        <title>Ladona fulva Genome sequencing and assembly.</title>
        <authorList>
            <person name="Murali S."/>
            <person name="Richards S."/>
            <person name="Bandaranaike D."/>
            <person name="Bellair M."/>
            <person name="Blankenburg K."/>
            <person name="Chao H."/>
            <person name="Dinh H."/>
            <person name="Doddapaneni H."/>
            <person name="Dugan-Rocha S."/>
            <person name="Elkadiri S."/>
            <person name="Gnanaolivu R."/>
            <person name="Hernandez B."/>
            <person name="Skinner E."/>
            <person name="Javaid M."/>
            <person name="Lee S."/>
            <person name="Li M."/>
            <person name="Ming W."/>
            <person name="Munidasa M."/>
            <person name="Muniz J."/>
            <person name="Nguyen L."/>
            <person name="Hughes D."/>
            <person name="Osuji N."/>
            <person name="Pu L.-L."/>
            <person name="Puazo M."/>
            <person name="Qu C."/>
            <person name="Quiroz J."/>
            <person name="Raj R."/>
            <person name="Weissenberger G."/>
            <person name="Xin Y."/>
            <person name="Zou X."/>
            <person name="Han Y."/>
            <person name="Worley K."/>
            <person name="Muzny D."/>
            <person name="Gibbs R."/>
        </authorList>
    </citation>
    <scope>NUCLEOTIDE SEQUENCE</scope>
    <source>
        <strain evidence="1">Sampled in the wild</strain>
    </source>
</reference>
<name>A0A8K0P395_LADFU</name>
<dbReference type="OrthoDB" id="6155811at2759"/>
<dbReference type="Proteomes" id="UP000792457">
    <property type="component" value="Unassembled WGS sequence"/>
</dbReference>
<organism evidence="1 2">
    <name type="scientific">Ladona fulva</name>
    <name type="common">Scarce chaser dragonfly</name>
    <name type="synonym">Libellula fulva</name>
    <dbReference type="NCBI Taxonomy" id="123851"/>
    <lineage>
        <taxon>Eukaryota</taxon>
        <taxon>Metazoa</taxon>
        <taxon>Ecdysozoa</taxon>
        <taxon>Arthropoda</taxon>
        <taxon>Hexapoda</taxon>
        <taxon>Insecta</taxon>
        <taxon>Pterygota</taxon>
        <taxon>Palaeoptera</taxon>
        <taxon>Odonata</taxon>
        <taxon>Epiprocta</taxon>
        <taxon>Anisoptera</taxon>
        <taxon>Libelluloidea</taxon>
        <taxon>Libellulidae</taxon>
        <taxon>Ladona</taxon>
    </lineage>
</organism>
<keyword evidence="2" id="KW-1185">Reference proteome</keyword>
<gene>
    <name evidence="1" type="ORF">J437_LFUL000204</name>
</gene>